<gene>
    <name evidence="7" type="ORF">Vbra_12290</name>
</gene>
<dbReference type="STRING" id="1169540.A0A0G4EJU6"/>
<dbReference type="SMART" id="SM00702">
    <property type="entry name" value="P4Hc"/>
    <property type="match status" value="1"/>
</dbReference>
<dbReference type="PANTHER" id="PTHR10869">
    <property type="entry name" value="PROLYL 4-HYDROXYLASE ALPHA SUBUNIT"/>
    <property type="match status" value="1"/>
</dbReference>
<keyword evidence="3" id="KW-0223">Dioxygenase</keyword>
<evidence type="ECO:0000256" key="5">
    <source>
        <dbReference type="ARBA" id="ARBA00023004"/>
    </source>
</evidence>
<accession>A0A0G4EJU6</accession>
<evidence type="ECO:0000313" key="7">
    <source>
        <dbReference type="EMBL" id="CEL97705.1"/>
    </source>
</evidence>
<dbReference type="InterPro" id="IPR006620">
    <property type="entry name" value="Pro_4_hyd_alph"/>
</dbReference>
<dbReference type="Proteomes" id="UP000041254">
    <property type="component" value="Unassembled WGS sequence"/>
</dbReference>
<dbReference type="PANTHER" id="PTHR10869:SF246">
    <property type="entry name" value="TRANSMEMBRANE PROLYL 4-HYDROXYLASE"/>
    <property type="match status" value="1"/>
</dbReference>
<dbReference type="EMBL" id="CDMY01000255">
    <property type="protein sequence ID" value="CEL97705.1"/>
    <property type="molecule type" value="Genomic_DNA"/>
</dbReference>
<protein>
    <recommendedName>
        <fullName evidence="6">Prolyl 4-hydroxylase alpha subunit domain-containing protein</fullName>
    </recommendedName>
</protein>
<dbReference type="InParanoid" id="A0A0G4EJU6"/>
<dbReference type="GO" id="GO:0005506">
    <property type="term" value="F:iron ion binding"/>
    <property type="evidence" value="ECO:0007669"/>
    <property type="project" value="InterPro"/>
</dbReference>
<keyword evidence="5" id="KW-0408">Iron</keyword>
<dbReference type="InterPro" id="IPR044862">
    <property type="entry name" value="Pro_4_hyd_alph_FE2OG_OXY"/>
</dbReference>
<evidence type="ECO:0000259" key="6">
    <source>
        <dbReference type="SMART" id="SM00702"/>
    </source>
</evidence>
<dbReference type="PhylomeDB" id="A0A0G4EJU6"/>
<reference evidence="7 8" key="1">
    <citation type="submission" date="2014-11" db="EMBL/GenBank/DDBJ databases">
        <authorList>
            <person name="Zhu J."/>
            <person name="Qi W."/>
            <person name="Song R."/>
        </authorList>
    </citation>
    <scope>NUCLEOTIDE SEQUENCE [LARGE SCALE GENOMIC DNA]</scope>
</reference>
<evidence type="ECO:0000313" key="8">
    <source>
        <dbReference type="Proteomes" id="UP000041254"/>
    </source>
</evidence>
<evidence type="ECO:0000256" key="3">
    <source>
        <dbReference type="ARBA" id="ARBA00022964"/>
    </source>
</evidence>
<dbReference type="AlphaFoldDB" id="A0A0G4EJU6"/>
<dbReference type="InterPro" id="IPR045054">
    <property type="entry name" value="P4HA-like"/>
</dbReference>
<evidence type="ECO:0000256" key="1">
    <source>
        <dbReference type="ARBA" id="ARBA00001961"/>
    </source>
</evidence>
<keyword evidence="4" id="KW-0560">Oxidoreductase</keyword>
<feature type="domain" description="Prolyl 4-hydroxylase alpha subunit" evidence="6">
    <location>
        <begin position="53"/>
        <end position="273"/>
    </location>
</feature>
<dbReference type="GO" id="GO:0004656">
    <property type="term" value="F:procollagen-proline 4-dioxygenase activity"/>
    <property type="evidence" value="ECO:0007669"/>
    <property type="project" value="TreeGrafter"/>
</dbReference>
<proteinExistence type="predicted"/>
<dbReference type="OrthoDB" id="407973at2759"/>
<dbReference type="Gene3D" id="2.60.120.620">
    <property type="entry name" value="q2cbj1_9rhob like domain"/>
    <property type="match status" value="1"/>
</dbReference>
<evidence type="ECO:0000256" key="4">
    <source>
        <dbReference type="ARBA" id="ARBA00023002"/>
    </source>
</evidence>
<evidence type="ECO:0000256" key="2">
    <source>
        <dbReference type="ARBA" id="ARBA00022723"/>
    </source>
</evidence>
<keyword evidence="2" id="KW-0479">Metal-binding</keyword>
<dbReference type="VEuPathDB" id="CryptoDB:Vbra_12290"/>
<name>A0A0G4EJU6_VITBC</name>
<dbReference type="Pfam" id="PF13640">
    <property type="entry name" value="2OG-FeII_Oxy_3"/>
    <property type="match status" value="1"/>
</dbReference>
<keyword evidence="8" id="KW-1185">Reference proteome</keyword>
<organism evidence="7 8">
    <name type="scientific">Vitrella brassicaformis (strain CCMP3155)</name>
    <dbReference type="NCBI Taxonomy" id="1169540"/>
    <lineage>
        <taxon>Eukaryota</taxon>
        <taxon>Sar</taxon>
        <taxon>Alveolata</taxon>
        <taxon>Colpodellida</taxon>
        <taxon>Vitrellaceae</taxon>
        <taxon>Vitrella</taxon>
    </lineage>
</organism>
<sequence length="386" mass="43003">MNPSRKSVRIQGLKERPRAIHVSEQFKRLFYTSKPQAVERICGRTLELVHRTPNIYACDEFLTESELSYIAQYYSQHHDEFQRSFTQDLENEELVYDECRTSTYTHLPKCGSTVIRNIERRAADCVGLPHENVEPLQLLSYAPGQYFDIHHDAGRLEGDVDAVGLKLPGAASGGRSREDFQDSPPDIRVVMPDAFAEEPRRILTAFVYLTSLPDSAGGETDFPLINQRFHPRRGRALFWSNLFPDGTADPRVVHQARPTLDGHRKMGMNVWITDTPQTALVGTVSQPSRQEHGTHTTVRACSLSQAHRPISAGERVCCVCYGLLAARKSRSLPPSAARKGPAKAALECRSDGCMQGIHVSCAERAGRGGESSILCWRCGDALVAMQ</sequence>
<dbReference type="GO" id="GO:0005783">
    <property type="term" value="C:endoplasmic reticulum"/>
    <property type="evidence" value="ECO:0007669"/>
    <property type="project" value="TreeGrafter"/>
</dbReference>
<comment type="cofactor">
    <cofactor evidence="1">
        <name>L-ascorbate</name>
        <dbReference type="ChEBI" id="CHEBI:38290"/>
    </cofactor>
</comment>
<dbReference type="GO" id="GO:0031418">
    <property type="term" value="F:L-ascorbic acid binding"/>
    <property type="evidence" value="ECO:0007669"/>
    <property type="project" value="InterPro"/>
</dbReference>